<dbReference type="InterPro" id="IPR036640">
    <property type="entry name" value="ABC1_TM_sf"/>
</dbReference>
<evidence type="ECO:0000256" key="2">
    <source>
        <dbReference type="ARBA" id="ARBA00022448"/>
    </source>
</evidence>
<dbReference type="InterPro" id="IPR003439">
    <property type="entry name" value="ABC_transporter-like_ATP-bd"/>
</dbReference>
<dbReference type="PROSITE" id="PS50893">
    <property type="entry name" value="ABC_TRANSPORTER_2"/>
    <property type="match status" value="1"/>
</dbReference>
<evidence type="ECO:0000256" key="5">
    <source>
        <dbReference type="ARBA" id="ARBA00022840"/>
    </source>
</evidence>
<keyword evidence="6 8" id="KW-1133">Transmembrane helix</keyword>
<feature type="transmembrane region" description="Helical" evidence="8">
    <location>
        <begin position="132"/>
        <end position="149"/>
    </location>
</feature>
<dbReference type="CDD" id="cd18552">
    <property type="entry name" value="ABC_6TM_MsbA_like"/>
    <property type="match status" value="1"/>
</dbReference>
<sequence>MAVVAASTAAFTQLMKPIINDIFVNKREEMLLPIALGALVVFTAKGVATYGQAVLMSHVGFRIVADMQRDMYRKLMDTELAFFNETSPGKLVSRFIHDVQMLRNAVSNTLTGLGKDTLTLAALVGVMFYEDWILAAIAFLAFPTAILPIQRIGKRMRKVSGNTQEEMGRLTTLLDETFQGARHVKAYNMERHEAARAEEAIDGVFALMLKGSRTRNALHPIMEVLGGLAVVGVIGYGGSQVIAGNRDPGTFFAFITALLLAYEPLKRLAKLNANLQEGLAAAQRVFALIDRPPRLTEKPDAAELKVTQGEVRLENVSFTYNGEDEEKALHDVTLAAPAGKTCALVGASGAGKSTVLNLIPRFFDVTGGAVTIDGQDVRDVTLHSLRDSLALVSQEVMLFDDTVRANIAYGRPDASSADIESAARAAGADDFIAALPEGYDTLVGPRGTRLSGGQRQRIAIARAMLRDAPILLLDEATSALDTESERKVQRALGTLMKGRTAIVIAHRLSTVMDAEVIYVMDKGRVVEQGSHAELLARGGAYARLYAMQFADEGEREAADLRAQA</sequence>
<dbReference type="InterPro" id="IPR003593">
    <property type="entry name" value="AAA+_ATPase"/>
</dbReference>
<feature type="transmembrane region" description="Helical" evidence="8">
    <location>
        <begin position="30"/>
        <end position="48"/>
    </location>
</feature>
<keyword evidence="12" id="KW-1185">Reference proteome</keyword>
<dbReference type="GO" id="GO:0090374">
    <property type="term" value="P:oligopeptide export from mitochondrion"/>
    <property type="evidence" value="ECO:0007669"/>
    <property type="project" value="TreeGrafter"/>
</dbReference>
<feature type="transmembrane region" description="Helical" evidence="8">
    <location>
        <begin position="217"/>
        <end position="237"/>
    </location>
</feature>
<comment type="subcellular location">
    <subcellularLocation>
        <location evidence="1">Cell membrane</location>
        <topology evidence="1">Multi-pass membrane protein</topology>
    </subcellularLocation>
</comment>
<keyword evidence="3 8" id="KW-0812">Transmembrane</keyword>
<evidence type="ECO:0000313" key="11">
    <source>
        <dbReference type="EMBL" id="RDD62385.1"/>
    </source>
</evidence>
<proteinExistence type="predicted"/>
<organism evidence="11 12">
    <name type="scientific">Ferruginivarius sediminum</name>
    <dbReference type="NCBI Taxonomy" id="2661937"/>
    <lineage>
        <taxon>Bacteria</taxon>
        <taxon>Pseudomonadati</taxon>
        <taxon>Pseudomonadota</taxon>
        <taxon>Alphaproteobacteria</taxon>
        <taxon>Rhodospirillales</taxon>
        <taxon>Rhodospirillaceae</taxon>
        <taxon>Ferruginivarius</taxon>
    </lineage>
</organism>
<keyword evidence="4" id="KW-0547">Nucleotide-binding</keyword>
<dbReference type="Pfam" id="PF00005">
    <property type="entry name" value="ABC_tran"/>
    <property type="match status" value="1"/>
</dbReference>
<dbReference type="GO" id="GO:0005524">
    <property type="term" value="F:ATP binding"/>
    <property type="evidence" value="ECO:0007669"/>
    <property type="project" value="UniProtKB-KW"/>
</dbReference>
<dbReference type="SMART" id="SM00382">
    <property type="entry name" value="AAA"/>
    <property type="match status" value="1"/>
</dbReference>
<evidence type="ECO:0000256" key="7">
    <source>
        <dbReference type="ARBA" id="ARBA00023136"/>
    </source>
</evidence>
<comment type="caution">
    <text evidence="11">The sequence shown here is derived from an EMBL/GenBank/DDBJ whole genome shotgun (WGS) entry which is preliminary data.</text>
</comment>
<dbReference type="InterPro" id="IPR027417">
    <property type="entry name" value="P-loop_NTPase"/>
</dbReference>
<keyword evidence="2" id="KW-0813">Transport</keyword>
<evidence type="ECO:0000256" key="3">
    <source>
        <dbReference type="ARBA" id="ARBA00022692"/>
    </source>
</evidence>
<dbReference type="GO" id="GO:0005886">
    <property type="term" value="C:plasma membrane"/>
    <property type="evidence" value="ECO:0007669"/>
    <property type="project" value="UniProtKB-SubCell"/>
</dbReference>
<keyword evidence="5 11" id="KW-0067">ATP-binding</keyword>
<dbReference type="FunFam" id="3.40.50.300:FF:000287">
    <property type="entry name" value="Multidrug ABC transporter ATP-binding protein"/>
    <property type="match status" value="1"/>
</dbReference>
<dbReference type="InterPro" id="IPR017871">
    <property type="entry name" value="ABC_transporter-like_CS"/>
</dbReference>
<dbReference type="PROSITE" id="PS50929">
    <property type="entry name" value="ABC_TM1F"/>
    <property type="match status" value="1"/>
</dbReference>
<dbReference type="InterPro" id="IPR011527">
    <property type="entry name" value="ABC1_TM_dom"/>
</dbReference>
<dbReference type="AlphaFoldDB" id="A0A369TDC1"/>
<feature type="domain" description="ABC transmembrane type-1" evidence="10">
    <location>
        <begin position="1"/>
        <end position="277"/>
    </location>
</feature>
<gene>
    <name evidence="11" type="ORF">DRB17_09080</name>
</gene>
<accession>A0A369TDC1</accession>
<dbReference type="Gene3D" id="3.40.50.300">
    <property type="entry name" value="P-loop containing nucleotide triphosphate hydrolases"/>
    <property type="match status" value="1"/>
</dbReference>
<dbReference type="GO" id="GO:0016887">
    <property type="term" value="F:ATP hydrolysis activity"/>
    <property type="evidence" value="ECO:0007669"/>
    <property type="project" value="InterPro"/>
</dbReference>
<dbReference type="SUPFAM" id="SSF52540">
    <property type="entry name" value="P-loop containing nucleoside triphosphate hydrolases"/>
    <property type="match status" value="1"/>
</dbReference>
<dbReference type="InterPro" id="IPR039421">
    <property type="entry name" value="Type_1_exporter"/>
</dbReference>
<dbReference type="EMBL" id="QPMH01000006">
    <property type="protein sequence ID" value="RDD62385.1"/>
    <property type="molecule type" value="Genomic_DNA"/>
</dbReference>
<keyword evidence="7 8" id="KW-0472">Membrane</keyword>
<reference evidence="11 12" key="1">
    <citation type="submission" date="2018-07" db="EMBL/GenBank/DDBJ databases">
        <title>Venubactetium sediminum gen. nov., sp. nov., isolated from a marine solar saltern.</title>
        <authorList>
            <person name="Wang S."/>
        </authorList>
    </citation>
    <scope>NUCLEOTIDE SEQUENCE [LARGE SCALE GENOMIC DNA]</scope>
    <source>
        <strain evidence="11 12">WD2A32</strain>
    </source>
</reference>
<evidence type="ECO:0000256" key="1">
    <source>
        <dbReference type="ARBA" id="ARBA00004651"/>
    </source>
</evidence>
<protein>
    <submittedName>
        <fullName evidence="11">ABC transporter ATP-binding protein</fullName>
    </submittedName>
</protein>
<evidence type="ECO:0000256" key="8">
    <source>
        <dbReference type="SAM" id="Phobius"/>
    </source>
</evidence>
<evidence type="ECO:0000256" key="4">
    <source>
        <dbReference type="ARBA" id="ARBA00022741"/>
    </source>
</evidence>
<name>A0A369TDC1_9PROT</name>
<dbReference type="SUPFAM" id="SSF90123">
    <property type="entry name" value="ABC transporter transmembrane region"/>
    <property type="match status" value="1"/>
</dbReference>
<evidence type="ECO:0000259" key="9">
    <source>
        <dbReference type="PROSITE" id="PS50893"/>
    </source>
</evidence>
<evidence type="ECO:0000313" key="12">
    <source>
        <dbReference type="Proteomes" id="UP000253941"/>
    </source>
</evidence>
<feature type="domain" description="ABC transporter" evidence="9">
    <location>
        <begin position="311"/>
        <end position="547"/>
    </location>
</feature>
<evidence type="ECO:0000256" key="6">
    <source>
        <dbReference type="ARBA" id="ARBA00022989"/>
    </source>
</evidence>
<evidence type="ECO:0000259" key="10">
    <source>
        <dbReference type="PROSITE" id="PS50929"/>
    </source>
</evidence>
<dbReference type="GO" id="GO:0015421">
    <property type="term" value="F:ABC-type oligopeptide transporter activity"/>
    <property type="evidence" value="ECO:0007669"/>
    <property type="project" value="TreeGrafter"/>
</dbReference>
<dbReference type="Gene3D" id="1.20.1560.10">
    <property type="entry name" value="ABC transporter type 1, transmembrane domain"/>
    <property type="match status" value="1"/>
</dbReference>
<dbReference type="PANTHER" id="PTHR43394">
    <property type="entry name" value="ATP-DEPENDENT PERMEASE MDL1, MITOCHONDRIAL"/>
    <property type="match status" value="1"/>
</dbReference>
<dbReference type="PROSITE" id="PS00211">
    <property type="entry name" value="ABC_TRANSPORTER_1"/>
    <property type="match status" value="1"/>
</dbReference>
<dbReference type="Pfam" id="PF00664">
    <property type="entry name" value="ABC_membrane"/>
    <property type="match status" value="1"/>
</dbReference>
<dbReference type="PANTHER" id="PTHR43394:SF1">
    <property type="entry name" value="ATP-BINDING CASSETTE SUB-FAMILY B MEMBER 10, MITOCHONDRIAL"/>
    <property type="match status" value="1"/>
</dbReference>
<dbReference type="Proteomes" id="UP000253941">
    <property type="component" value="Unassembled WGS sequence"/>
</dbReference>